<evidence type="ECO:0000256" key="4">
    <source>
        <dbReference type="ARBA" id="ARBA00022552"/>
    </source>
</evidence>
<protein>
    <recommendedName>
        <fullName evidence="6">rRNA biogenesis protein RRP36</fullName>
    </recommendedName>
</protein>
<keyword evidence="6" id="KW-0687">Ribonucleoprotein</keyword>
<keyword evidence="4 6" id="KW-0698">rRNA processing</keyword>
<evidence type="ECO:0000256" key="6">
    <source>
        <dbReference type="RuleBase" id="RU368027"/>
    </source>
</evidence>
<dbReference type="InterPro" id="IPR009292">
    <property type="entry name" value="RRP36"/>
</dbReference>
<evidence type="ECO:0000256" key="1">
    <source>
        <dbReference type="ARBA" id="ARBA00004604"/>
    </source>
</evidence>
<feature type="region of interest" description="Disordered" evidence="7">
    <location>
        <begin position="98"/>
        <end position="130"/>
    </location>
</feature>
<comment type="subcellular location">
    <subcellularLocation>
        <location evidence="1 6">Nucleus</location>
        <location evidence="1 6">Nucleolus</location>
    </subcellularLocation>
</comment>
<dbReference type="PANTHER" id="PTHR21738:SF0">
    <property type="entry name" value="RIBOSOMAL RNA PROCESSING PROTEIN 36 HOMOLOG"/>
    <property type="match status" value="1"/>
</dbReference>
<comment type="similarity">
    <text evidence="2 6">Belongs to the RRP36 family.</text>
</comment>
<evidence type="ECO:0000256" key="5">
    <source>
        <dbReference type="ARBA" id="ARBA00023242"/>
    </source>
</evidence>
<feature type="region of interest" description="Disordered" evidence="7">
    <location>
        <begin position="34"/>
        <end position="60"/>
    </location>
</feature>
<reference evidence="8" key="1">
    <citation type="journal article" date="2024" name="Gigascience">
        <title>Chromosome-level genome of the poultry shaft louse Menopon gallinae provides insight into the host-switching and adaptive evolution of parasitic lice.</title>
        <authorList>
            <person name="Xu Y."/>
            <person name="Ma L."/>
            <person name="Liu S."/>
            <person name="Liang Y."/>
            <person name="Liu Q."/>
            <person name="He Z."/>
            <person name="Tian L."/>
            <person name="Duan Y."/>
            <person name="Cai W."/>
            <person name="Li H."/>
            <person name="Song F."/>
        </authorList>
    </citation>
    <scope>NUCLEOTIDE SEQUENCE</scope>
    <source>
        <strain evidence="8">Cailab_2023a</strain>
    </source>
</reference>
<dbReference type="AlphaFoldDB" id="A0AAW2I143"/>
<keyword evidence="3 6" id="KW-0690">Ribosome biogenesis</keyword>
<evidence type="ECO:0000256" key="2">
    <source>
        <dbReference type="ARBA" id="ARBA00009418"/>
    </source>
</evidence>
<dbReference type="PANTHER" id="PTHR21738">
    <property type="entry name" value="RIBOSOMAL RNA PROCESSING PROTEIN 36 HOMOLOG"/>
    <property type="match status" value="1"/>
</dbReference>
<comment type="function">
    <text evidence="6">Component of the 90S pre-ribosome involved in the maturation of rRNAs. Required for early cleavages of the pre-RNAs in the 40S ribosomal subunit maturation pathway.</text>
</comment>
<accession>A0AAW2I143</accession>
<comment type="caution">
    <text evidence="8">The sequence shown here is derived from an EMBL/GenBank/DDBJ whole genome shotgun (WGS) entry which is preliminary data.</text>
</comment>
<proteinExistence type="inferred from homology"/>
<keyword evidence="5 6" id="KW-0539">Nucleus</keyword>
<organism evidence="8">
    <name type="scientific">Menopon gallinae</name>
    <name type="common">poultry shaft louse</name>
    <dbReference type="NCBI Taxonomy" id="328185"/>
    <lineage>
        <taxon>Eukaryota</taxon>
        <taxon>Metazoa</taxon>
        <taxon>Ecdysozoa</taxon>
        <taxon>Arthropoda</taxon>
        <taxon>Hexapoda</taxon>
        <taxon>Insecta</taxon>
        <taxon>Pterygota</taxon>
        <taxon>Neoptera</taxon>
        <taxon>Paraneoptera</taxon>
        <taxon>Psocodea</taxon>
        <taxon>Troctomorpha</taxon>
        <taxon>Phthiraptera</taxon>
        <taxon>Amblycera</taxon>
        <taxon>Menoponidae</taxon>
        <taxon>Menopon</taxon>
    </lineage>
</organism>
<dbReference type="Pfam" id="PF06102">
    <property type="entry name" value="RRP36"/>
    <property type="match status" value="1"/>
</dbReference>
<evidence type="ECO:0000256" key="7">
    <source>
        <dbReference type="SAM" id="MobiDB-lite"/>
    </source>
</evidence>
<dbReference type="GO" id="GO:0030686">
    <property type="term" value="C:90S preribosome"/>
    <property type="evidence" value="ECO:0007669"/>
    <property type="project" value="TreeGrafter"/>
</dbReference>
<gene>
    <name evidence="8" type="ORF">PYX00_003297</name>
</gene>
<evidence type="ECO:0000313" key="8">
    <source>
        <dbReference type="EMBL" id="KAL0275458.1"/>
    </source>
</evidence>
<name>A0AAW2I143_9NEOP</name>
<dbReference type="GO" id="GO:0000462">
    <property type="term" value="P:maturation of SSU-rRNA from tricistronic rRNA transcript (SSU-rRNA, 5.8S rRNA, LSU-rRNA)"/>
    <property type="evidence" value="ECO:0007669"/>
    <property type="project" value="TreeGrafter"/>
</dbReference>
<dbReference type="GO" id="GO:0005730">
    <property type="term" value="C:nucleolus"/>
    <property type="evidence" value="ECO:0007669"/>
    <property type="project" value="UniProtKB-SubCell"/>
</dbReference>
<dbReference type="EMBL" id="JARGDH010000002">
    <property type="protein sequence ID" value="KAL0275458.1"/>
    <property type="molecule type" value="Genomic_DNA"/>
</dbReference>
<sequence length="177" mass="21118">MSFEDLQKLKAELGTKLYKEAYFGTKGVKQTNFKRLNKNRPREASSKVKPSMLSVKQKQKNIKIKEKEKLKKMLKKAKSDVEANKIKYLIRRLENQETERLRREKAQAKMTEERREQIQALNEGKKPHYKSKFERKVGDVIDKYEELKSSGKLMKFIEKKQKKNNRKYKKQFENDGS</sequence>
<comment type="subunit">
    <text evidence="6">Associates with 90S and pre-40S pre-ribosomal particles.</text>
</comment>
<evidence type="ECO:0000256" key="3">
    <source>
        <dbReference type="ARBA" id="ARBA00022517"/>
    </source>
</evidence>